<proteinExistence type="predicted"/>
<comment type="caution">
    <text evidence="2">The sequence shown here is derived from an EMBL/GenBank/DDBJ whole genome shotgun (WGS) entry which is preliminary data.</text>
</comment>
<evidence type="ECO:0000313" key="3">
    <source>
        <dbReference type="Proteomes" id="UP000186391"/>
    </source>
</evidence>
<dbReference type="Proteomes" id="UP000186391">
    <property type="component" value="Unassembled WGS sequence"/>
</dbReference>
<organism evidence="2 3">
    <name type="scientific">Fischerella major NIES-592</name>
    <dbReference type="NCBI Taxonomy" id="210994"/>
    <lineage>
        <taxon>Bacteria</taxon>
        <taxon>Bacillati</taxon>
        <taxon>Cyanobacteriota</taxon>
        <taxon>Cyanophyceae</taxon>
        <taxon>Nostocales</taxon>
        <taxon>Hapalosiphonaceae</taxon>
        <taxon>Fischerella</taxon>
    </lineage>
</organism>
<name>A0A1U7GXX0_9CYAN</name>
<feature type="signal peptide" evidence="1">
    <location>
        <begin position="1"/>
        <end position="25"/>
    </location>
</feature>
<dbReference type="EMBL" id="MRCA01000007">
    <property type="protein sequence ID" value="OKH13221.1"/>
    <property type="molecule type" value="Genomic_DNA"/>
</dbReference>
<reference evidence="2 3" key="1">
    <citation type="submission" date="2016-11" db="EMBL/GenBank/DDBJ databases">
        <title>Draft Genome Sequences of Nine Cyanobacterial Strains from Diverse Habitats.</title>
        <authorList>
            <person name="Zhu T."/>
            <person name="Hou S."/>
            <person name="Lu X."/>
            <person name="Hess W.R."/>
        </authorList>
    </citation>
    <scope>NUCLEOTIDE SEQUENCE [LARGE SCALE GENOMIC DNA]</scope>
    <source>
        <strain evidence="2 3">NIES-592</strain>
    </source>
</reference>
<evidence type="ECO:0008006" key="4">
    <source>
        <dbReference type="Google" id="ProtNLM"/>
    </source>
</evidence>
<dbReference type="OrthoDB" id="514714at2"/>
<keyword evidence="3" id="KW-1185">Reference proteome</keyword>
<dbReference type="RefSeq" id="WP_062247481.1">
    <property type="nucleotide sequence ID" value="NZ_MRCA01000007.1"/>
</dbReference>
<evidence type="ECO:0000313" key="2">
    <source>
        <dbReference type="EMBL" id="OKH13221.1"/>
    </source>
</evidence>
<accession>A0A1U7GXX0</accession>
<evidence type="ECO:0000256" key="1">
    <source>
        <dbReference type="SAM" id="SignalP"/>
    </source>
</evidence>
<gene>
    <name evidence="2" type="ORF">NIES592_14170</name>
</gene>
<keyword evidence="1" id="KW-0732">Signal</keyword>
<feature type="chain" id="PRO_5010566573" description="Spore coat protein U domain-containing protein" evidence="1">
    <location>
        <begin position="26"/>
        <end position="157"/>
    </location>
</feature>
<sequence>MIRHIVIASVVALGSCVVIAPKAFADGTVNVPFGGTVTAACSFSGTPGAGTLVNPTPFNLTSLGGSAGSATVQCTGAPGNLQITGVTKTAGPGLTSPTYEATAVGGSVNTAYVAGVSTPGIVPPGLPIPLTVNMDVVDTAALPEGTYAFTVDMTVTP</sequence>
<dbReference type="AlphaFoldDB" id="A0A1U7GXX0"/>
<dbReference type="PROSITE" id="PS51257">
    <property type="entry name" value="PROKAR_LIPOPROTEIN"/>
    <property type="match status" value="1"/>
</dbReference>
<protein>
    <recommendedName>
        <fullName evidence="4">Spore coat protein U domain-containing protein</fullName>
    </recommendedName>
</protein>